<dbReference type="GO" id="GO:0004016">
    <property type="term" value="F:adenylate cyclase activity"/>
    <property type="evidence" value="ECO:0007669"/>
    <property type="project" value="TreeGrafter"/>
</dbReference>
<evidence type="ECO:0000313" key="4">
    <source>
        <dbReference type="Proteomes" id="UP000786811"/>
    </source>
</evidence>
<sequence length="570" mass="66962">MKHSETEITPQLFSDLNFTNCQCNLILITTFSQILDHCMGIDRKDKALTTMLEFARVLLEISNVPQAKKLLNDADDILSRIFKARDDELVTVPYLKGKIRTLQAKCDLHTGQIEEVKNNLKEAIRSMGYWWPNSNPIILLKAKYFFQQLKFMMCKKNHMINNYNGDATKYHDQLSQCLSEMFIILQMEGMYEHAQLAAAWSLSSALMSKKELVTLCTAFANIIIIGHTFNNEVFMTNVENEGMKFCNNKSADLTEQELKSIIKLYTSIFYARLSRNKIRKASDLGLIVYQISKNVRSNYFQILILSQLIYALMLEYRCEELIPLLKELKLIYNTSVDKSVRMWYYEVCLSIQLETGIKLISLQKCEQYYQEEGKIIVELKNVEVKRRFCISMELWYLRMEEWESAEIWNKRTINVDSHKISTLNESIVAINQLECLLLSYVRSLDRKNVNALQIILTDIKKQFKIIEKIIKTSKFILSRYVFMKAYFNMIQSRHQTSIKFLEQSKSIAYNISNQFLYDWINHCEKVWNNSLPIAQQNSWKENYLQSNVERNSFDKESIAFYTLPLPQYLT</sequence>
<dbReference type="AlphaFoldDB" id="A0A8J2MJT7"/>
<dbReference type="GO" id="GO:0005737">
    <property type="term" value="C:cytoplasm"/>
    <property type="evidence" value="ECO:0007669"/>
    <property type="project" value="TreeGrafter"/>
</dbReference>
<protein>
    <submittedName>
        <fullName evidence="3">Similar to ADCY10: Adenylate cyclase type 10 (Oryctolagus cuniculus)</fullName>
    </submittedName>
</protein>
<keyword evidence="1" id="KW-0547">Nucleotide-binding</keyword>
<evidence type="ECO:0000313" key="3">
    <source>
        <dbReference type="EMBL" id="CAG5096107.1"/>
    </source>
</evidence>
<dbReference type="EMBL" id="CAJNRD030001121">
    <property type="protein sequence ID" value="CAG5096107.1"/>
    <property type="molecule type" value="Genomic_DNA"/>
</dbReference>
<reference evidence="3" key="1">
    <citation type="submission" date="2021-04" db="EMBL/GenBank/DDBJ databases">
        <authorList>
            <person name="Chebbi M.A.C M."/>
        </authorList>
    </citation>
    <scope>NUCLEOTIDE SEQUENCE</scope>
</reference>
<comment type="caution">
    <text evidence="3">The sequence shown here is derived from an EMBL/GenBank/DDBJ whole genome shotgun (WGS) entry which is preliminary data.</text>
</comment>
<gene>
    <name evidence="3" type="ORF">HICCMSTLAB_LOCUS8044</name>
</gene>
<dbReference type="OrthoDB" id="194468at2759"/>
<name>A0A8J2MJT7_COTCN</name>
<dbReference type="GO" id="GO:0005524">
    <property type="term" value="F:ATP binding"/>
    <property type="evidence" value="ECO:0007669"/>
    <property type="project" value="UniProtKB-KW"/>
</dbReference>
<dbReference type="PANTHER" id="PTHR16305:SF28">
    <property type="entry name" value="GUANYLATE CYCLASE DOMAIN-CONTAINING PROTEIN"/>
    <property type="match status" value="1"/>
</dbReference>
<accession>A0A8J2MJT7</accession>
<evidence type="ECO:0000256" key="1">
    <source>
        <dbReference type="ARBA" id="ARBA00022741"/>
    </source>
</evidence>
<proteinExistence type="predicted"/>
<dbReference type="PANTHER" id="PTHR16305">
    <property type="entry name" value="TESTICULAR SOLUBLE ADENYLYL CYCLASE"/>
    <property type="match status" value="1"/>
</dbReference>
<keyword evidence="4" id="KW-1185">Reference proteome</keyword>
<keyword evidence="2" id="KW-0067">ATP-binding</keyword>
<dbReference type="Proteomes" id="UP000786811">
    <property type="component" value="Unassembled WGS sequence"/>
</dbReference>
<organism evidence="3 4">
    <name type="scientific">Cotesia congregata</name>
    <name type="common">Parasitoid wasp</name>
    <name type="synonym">Apanteles congregatus</name>
    <dbReference type="NCBI Taxonomy" id="51543"/>
    <lineage>
        <taxon>Eukaryota</taxon>
        <taxon>Metazoa</taxon>
        <taxon>Ecdysozoa</taxon>
        <taxon>Arthropoda</taxon>
        <taxon>Hexapoda</taxon>
        <taxon>Insecta</taxon>
        <taxon>Pterygota</taxon>
        <taxon>Neoptera</taxon>
        <taxon>Endopterygota</taxon>
        <taxon>Hymenoptera</taxon>
        <taxon>Apocrita</taxon>
        <taxon>Ichneumonoidea</taxon>
        <taxon>Braconidae</taxon>
        <taxon>Microgastrinae</taxon>
        <taxon>Cotesia</taxon>
    </lineage>
</organism>
<evidence type="ECO:0000256" key="2">
    <source>
        <dbReference type="ARBA" id="ARBA00022840"/>
    </source>
</evidence>